<dbReference type="Proteomes" id="UP000572051">
    <property type="component" value="Unassembled WGS sequence"/>
</dbReference>
<comment type="caution">
    <text evidence="2">The sequence shown here is derived from an EMBL/GenBank/DDBJ whole genome shotgun (WGS) entry which is preliminary data.</text>
</comment>
<feature type="transmembrane region" description="Helical" evidence="1">
    <location>
        <begin position="171"/>
        <end position="190"/>
    </location>
</feature>
<name>A0A7Z0EHN2_9ACTN</name>
<feature type="transmembrane region" description="Helical" evidence="1">
    <location>
        <begin position="49"/>
        <end position="74"/>
    </location>
</feature>
<protein>
    <recommendedName>
        <fullName evidence="4">DUF4386 family protein</fullName>
    </recommendedName>
</protein>
<evidence type="ECO:0008006" key="4">
    <source>
        <dbReference type="Google" id="ProtNLM"/>
    </source>
</evidence>
<feature type="transmembrane region" description="Helical" evidence="1">
    <location>
        <begin position="127"/>
        <end position="159"/>
    </location>
</feature>
<evidence type="ECO:0000256" key="1">
    <source>
        <dbReference type="SAM" id="Phobius"/>
    </source>
</evidence>
<reference evidence="2 3" key="1">
    <citation type="submission" date="2020-07" db="EMBL/GenBank/DDBJ databases">
        <title>Sequencing the genomes of 1000 actinobacteria strains.</title>
        <authorList>
            <person name="Klenk H.-P."/>
        </authorList>
    </citation>
    <scope>NUCLEOTIDE SEQUENCE [LARGE SCALE GENOMIC DNA]</scope>
    <source>
        <strain evidence="2 3">DSM 44442</strain>
    </source>
</reference>
<keyword evidence="1" id="KW-0472">Membrane</keyword>
<sequence length="237" mass="24850">MNTTRWAGLGLLVLVLVLFVGTAFGDPGIDAETAESVDQDVRNAHDSTPWIVVAQAVQVATAPLAVLAGVGLYLPLRRTSPGLAMVGLLMLVLGGLITALQGMTGMSMVMTSTLYTGGNLVPAGSEYLLGVVLALTAVHWATWLSGWAVLGLAVAAFGYGLSWRTRVLPRWSGWLALVVGALLLVAPLVAALWVFFFAWALGALLLLVWMVAASVVLLVRAPRVESEFTEAGASPGR</sequence>
<feature type="transmembrane region" description="Helical" evidence="1">
    <location>
        <begin position="196"/>
        <end position="219"/>
    </location>
</feature>
<keyword evidence="1" id="KW-1133">Transmembrane helix</keyword>
<dbReference type="AlphaFoldDB" id="A0A7Z0EHN2"/>
<dbReference type="InterPro" id="IPR025495">
    <property type="entry name" value="DUF4386"/>
</dbReference>
<dbReference type="EMBL" id="JACCFS010000001">
    <property type="protein sequence ID" value="NYJ32219.1"/>
    <property type="molecule type" value="Genomic_DNA"/>
</dbReference>
<keyword evidence="1" id="KW-0812">Transmembrane</keyword>
<organism evidence="2 3">
    <name type="scientific">Nocardiopsis aegyptia</name>
    <dbReference type="NCBI Taxonomy" id="220378"/>
    <lineage>
        <taxon>Bacteria</taxon>
        <taxon>Bacillati</taxon>
        <taxon>Actinomycetota</taxon>
        <taxon>Actinomycetes</taxon>
        <taxon>Streptosporangiales</taxon>
        <taxon>Nocardiopsidaceae</taxon>
        <taxon>Nocardiopsis</taxon>
    </lineage>
</organism>
<dbReference type="Pfam" id="PF14329">
    <property type="entry name" value="DUF4386"/>
    <property type="match status" value="1"/>
</dbReference>
<proteinExistence type="predicted"/>
<evidence type="ECO:0000313" key="2">
    <source>
        <dbReference type="EMBL" id="NYJ32219.1"/>
    </source>
</evidence>
<accession>A0A7Z0EHN2</accession>
<dbReference type="RefSeq" id="WP_179819926.1">
    <property type="nucleotide sequence ID" value="NZ_JACCFS010000001.1"/>
</dbReference>
<gene>
    <name evidence="2" type="ORF">HNR10_000100</name>
</gene>
<feature type="transmembrane region" description="Helical" evidence="1">
    <location>
        <begin position="86"/>
        <end position="107"/>
    </location>
</feature>
<keyword evidence="3" id="KW-1185">Reference proteome</keyword>
<evidence type="ECO:0000313" key="3">
    <source>
        <dbReference type="Proteomes" id="UP000572051"/>
    </source>
</evidence>